<proteinExistence type="predicted"/>
<evidence type="ECO:0000313" key="1">
    <source>
        <dbReference type="EMBL" id="CAA2614524.1"/>
    </source>
</evidence>
<dbReference type="Proteomes" id="UP001189122">
    <property type="component" value="Unassembled WGS sequence"/>
</dbReference>
<organism evidence="1">
    <name type="scientific">Spirodela intermedia</name>
    <name type="common">Intermediate duckweed</name>
    <dbReference type="NCBI Taxonomy" id="51605"/>
    <lineage>
        <taxon>Eukaryota</taxon>
        <taxon>Viridiplantae</taxon>
        <taxon>Streptophyta</taxon>
        <taxon>Embryophyta</taxon>
        <taxon>Tracheophyta</taxon>
        <taxon>Spermatophyta</taxon>
        <taxon>Magnoliopsida</taxon>
        <taxon>Liliopsida</taxon>
        <taxon>Araceae</taxon>
        <taxon>Lemnoideae</taxon>
        <taxon>Spirodela</taxon>
    </lineage>
</organism>
<keyword evidence="2" id="KW-1185">Reference proteome</keyword>
<name>A0A7I8IA33_SPIIN</name>
<gene>
    <name evidence="1" type="ORF">SI7747_01000904</name>
</gene>
<dbReference type="EMBL" id="CACRZD030000001">
    <property type="protein sequence ID" value="CAA6654314.1"/>
    <property type="molecule type" value="Genomic_DNA"/>
</dbReference>
<dbReference type="AlphaFoldDB" id="A0A7I8IA33"/>
<accession>A0A7I8IA33</accession>
<sequence>MKEAMSIYFYVHVRFHALHLSKATNSLCQCNFGLLMRYTLG</sequence>
<evidence type="ECO:0000313" key="2">
    <source>
        <dbReference type="Proteomes" id="UP001189122"/>
    </source>
</evidence>
<reference evidence="1 2" key="1">
    <citation type="submission" date="2019-12" db="EMBL/GenBank/DDBJ databases">
        <authorList>
            <person name="Scholz U."/>
            <person name="Mascher M."/>
            <person name="Fiebig A."/>
        </authorList>
    </citation>
    <scope>NUCLEOTIDE SEQUENCE</scope>
</reference>
<protein>
    <submittedName>
        <fullName evidence="1">Uncharacterized protein</fullName>
    </submittedName>
</protein>
<dbReference type="EMBL" id="LR743588">
    <property type="protein sequence ID" value="CAA2614524.1"/>
    <property type="molecule type" value="Genomic_DNA"/>
</dbReference>